<dbReference type="Gene3D" id="3.40.50.1460">
    <property type="match status" value="1"/>
</dbReference>
<name>A0A176S500_9GAMM</name>
<organism evidence="1 2">
    <name type="scientific">Candidatus Thiomargarita nelsonii</name>
    <dbReference type="NCBI Taxonomy" id="1003181"/>
    <lineage>
        <taxon>Bacteria</taxon>
        <taxon>Pseudomonadati</taxon>
        <taxon>Pseudomonadota</taxon>
        <taxon>Gammaproteobacteria</taxon>
        <taxon>Thiotrichales</taxon>
        <taxon>Thiotrichaceae</taxon>
        <taxon>Thiomargarita</taxon>
    </lineage>
</organism>
<dbReference type="EMBL" id="LUTY01000504">
    <property type="protein sequence ID" value="OAD23182.1"/>
    <property type="molecule type" value="Genomic_DNA"/>
</dbReference>
<dbReference type="Proteomes" id="UP000076962">
    <property type="component" value="Unassembled WGS sequence"/>
</dbReference>
<sequence length="390" mass="43430">MEQPLYLFFIDHGGTDRFQLGKLSYMSAPEFKTILDDYQSHTSNQMVLVIDTCYSGSLMQKLITPNRAIISSTGNGLAYFDRLQKQGFSRFLASGLLKGMNFFEGFQYATQKQKQMLGNLSQSTDLNIIQEPQLEDGQNGQWLRQLFLNGSFVTADITLAIESLTISTGVQAGQSIPLKAQVGLTQGKVLRVWALMIPPKTNLVMDSNGTPILAYPHLQLSQTQDETIWETTWPGGVYNGDYEITFYAEDNQGNIASSDNAVVISVTGGVEPPPQATVEIIVAQEKYRAGEQFKAQLIENLGWGYDLFAAIVLPDGNFIALKNTNQLAALNEPTKWRGHRSQNAPLTLFDLNLPNLPKGQYCLYGILSPEKENVFETLNNWVMAQKCFEI</sequence>
<reference evidence="1 2" key="1">
    <citation type="submission" date="2016-05" db="EMBL/GenBank/DDBJ databases">
        <title>Single-cell genome of chain-forming Candidatus Thiomargarita nelsonii and comparison to other large sulfur-oxidizing bacteria.</title>
        <authorList>
            <person name="Winkel M."/>
            <person name="Salman V."/>
            <person name="Woyke T."/>
            <person name="Schulz-Vogt H."/>
            <person name="Richter M."/>
            <person name="Flood B."/>
            <person name="Bailey J."/>
            <person name="Amann R."/>
            <person name="Mussmann M."/>
        </authorList>
    </citation>
    <scope>NUCLEOTIDE SEQUENCE [LARGE SCALE GENOMIC DNA]</scope>
    <source>
        <strain evidence="1 2">THI036</strain>
    </source>
</reference>
<accession>A0A176S500</accession>
<dbReference type="AlphaFoldDB" id="A0A176S500"/>
<gene>
    <name evidence="1" type="ORF">THIOM_000991</name>
</gene>
<keyword evidence="2" id="KW-1185">Reference proteome</keyword>
<dbReference type="GO" id="GO:0006508">
    <property type="term" value="P:proteolysis"/>
    <property type="evidence" value="ECO:0007669"/>
    <property type="project" value="InterPro"/>
</dbReference>
<evidence type="ECO:0000313" key="2">
    <source>
        <dbReference type="Proteomes" id="UP000076962"/>
    </source>
</evidence>
<dbReference type="Pfam" id="PF01650">
    <property type="entry name" value="Peptidase_C13"/>
    <property type="match status" value="1"/>
</dbReference>
<dbReference type="GO" id="GO:0008233">
    <property type="term" value="F:peptidase activity"/>
    <property type="evidence" value="ECO:0007669"/>
    <property type="project" value="InterPro"/>
</dbReference>
<comment type="caution">
    <text evidence="1">The sequence shown here is derived from an EMBL/GenBank/DDBJ whole genome shotgun (WGS) entry which is preliminary data.</text>
</comment>
<protein>
    <submittedName>
        <fullName evidence="1">Two component regulator propeller domain protein</fullName>
    </submittedName>
</protein>
<dbReference type="InterPro" id="IPR001096">
    <property type="entry name" value="Peptidase_C13"/>
</dbReference>
<evidence type="ECO:0000313" key="1">
    <source>
        <dbReference type="EMBL" id="OAD23182.1"/>
    </source>
</evidence>
<proteinExistence type="predicted"/>